<sequence>MEQDRNKLLLQAAVLVLREIIDILFESDDDELEILEGIINPKRCVPRRRVPRIENYVEKIIGALTKQEFKAHFRMYLETCDYVLSYIEPRLQRTKSGTPMISPRTQFLLALWRLGTPDSFRSICERFNVGRSTALYITRRVVRALVELAPVIIKWPADERLNEPQNTIPKLTLIEKAIIQSNFRLSVITSAGLFIVLLDTLDLSMINEYSVSPKCTVTWEMLQNFRKIAI</sequence>
<dbReference type="OrthoDB" id="6776422at2759"/>
<accession>A0A6J1QS82</accession>
<protein>
    <submittedName>
        <fullName evidence="2">Uncharacterized protein LOC112463259</fullName>
    </submittedName>
</protein>
<keyword evidence="1" id="KW-1185">Reference proteome</keyword>
<evidence type="ECO:0000313" key="1">
    <source>
        <dbReference type="Proteomes" id="UP000504618"/>
    </source>
</evidence>
<evidence type="ECO:0000313" key="2">
    <source>
        <dbReference type="RefSeq" id="XP_024885312.1"/>
    </source>
</evidence>
<reference evidence="2" key="1">
    <citation type="submission" date="2025-08" db="UniProtKB">
        <authorList>
            <consortium name="RefSeq"/>
        </authorList>
    </citation>
    <scope>IDENTIFICATION</scope>
    <source>
        <tissue evidence="2">Whole body</tissue>
    </source>
</reference>
<dbReference type="GeneID" id="112463259"/>
<dbReference type="RefSeq" id="XP_024885312.1">
    <property type="nucleotide sequence ID" value="XM_025029544.1"/>
</dbReference>
<gene>
    <name evidence="2" type="primary">LOC112463259</name>
</gene>
<name>A0A6J1QS82_9HYME</name>
<organism evidence="1 2">
    <name type="scientific">Temnothorax curvispinosus</name>
    <dbReference type="NCBI Taxonomy" id="300111"/>
    <lineage>
        <taxon>Eukaryota</taxon>
        <taxon>Metazoa</taxon>
        <taxon>Ecdysozoa</taxon>
        <taxon>Arthropoda</taxon>
        <taxon>Hexapoda</taxon>
        <taxon>Insecta</taxon>
        <taxon>Pterygota</taxon>
        <taxon>Neoptera</taxon>
        <taxon>Endopterygota</taxon>
        <taxon>Hymenoptera</taxon>
        <taxon>Apocrita</taxon>
        <taxon>Aculeata</taxon>
        <taxon>Formicoidea</taxon>
        <taxon>Formicidae</taxon>
        <taxon>Myrmicinae</taxon>
        <taxon>Temnothorax</taxon>
    </lineage>
</organism>
<proteinExistence type="predicted"/>
<dbReference type="Proteomes" id="UP000504618">
    <property type="component" value="Unplaced"/>
</dbReference>
<dbReference type="AlphaFoldDB" id="A0A6J1QS82"/>